<keyword evidence="2 4" id="KW-0808">Transferase</keyword>
<dbReference type="AlphaFoldDB" id="A0A1I1K603"/>
<dbReference type="OrthoDB" id="9781892at2"/>
<dbReference type="STRING" id="402385.SAMN05421848_1822"/>
<dbReference type="GO" id="GO:0008713">
    <property type="term" value="F:ADP-heptose-lipopolysaccharide heptosyltransferase activity"/>
    <property type="evidence" value="ECO:0007669"/>
    <property type="project" value="TreeGrafter"/>
</dbReference>
<protein>
    <submittedName>
        <fullName evidence="4">Heptosyltransferase-3</fullName>
    </submittedName>
</protein>
<evidence type="ECO:0000256" key="3">
    <source>
        <dbReference type="SAM" id="MobiDB-lite"/>
    </source>
</evidence>
<accession>A0A1I1K603</accession>
<dbReference type="Pfam" id="PF01075">
    <property type="entry name" value="Glyco_transf_9"/>
    <property type="match status" value="1"/>
</dbReference>
<dbReference type="GO" id="GO:0005829">
    <property type="term" value="C:cytosol"/>
    <property type="evidence" value="ECO:0007669"/>
    <property type="project" value="TreeGrafter"/>
</dbReference>
<gene>
    <name evidence="4" type="ORF">SAMN05421848_1822</name>
</gene>
<sequence length="388" mass="43630">MSLKTAIRTNTFLKKMAQGIEKGARRGMTALVTKCLQKNDTVEIDSLNGPIKILLVRPNYRIGNALIMSPIIETFRQRFPEAQIDLLTTDNTQTLFRHQRVDHLLTLSRDAITRPWRFPAMLRRLRKEKYDLAVQAGPSSLTGLIFARCIKSRYTMGKGKRGQHWFDIEVNGEQAHAYDIPQMFARALGTPCRDRPLMTLSNGERSIGRGELEELGIDFDDTGRATPFVALFVGGHLDKRLPLSFWQESIDALESAGQRYVVFVGPEELRHADTLEQRVSAGQYGALCRPRPLRTFAAMLHHARYMISPDSGPLHIGAALDVPVMALVQKRKSLKFVPRGPADIVLWQPEARQLLEAVIRPEQFQGRRTQEPPEPGTNSTMAGALASR</sequence>
<dbReference type="GO" id="GO:0009244">
    <property type="term" value="P:lipopolysaccharide core region biosynthetic process"/>
    <property type="evidence" value="ECO:0007669"/>
    <property type="project" value="TreeGrafter"/>
</dbReference>
<keyword evidence="5" id="KW-1185">Reference proteome</keyword>
<dbReference type="CDD" id="cd03789">
    <property type="entry name" value="GT9_LPS_heptosyltransferase"/>
    <property type="match status" value="1"/>
</dbReference>
<dbReference type="Proteomes" id="UP000199046">
    <property type="component" value="Unassembled WGS sequence"/>
</dbReference>
<dbReference type="PANTHER" id="PTHR30160">
    <property type="entry name" value="TETRAACYLDISACCHARIDE 4'-KINASE-RELATED"/>
    <property type="match status" value="1"/>
</dbReference>
<evidence type="ECO:0000256" key="2">
    <source>
        <dbReference type="ARBA" id="ARBA00022679"/>
    </source>
</evidence>
<evidence type="ECO:0000313" key="4">
    <source>
        <dbReference type="EMBL" id="SFC52980.1"/>
    </source>
</evidence>
<feature type="region of interest" description="Disordered" evidence="3">
    <location>
        <begin position="363"/>
        <end position="388"/>
    </location>
</feature>
<name>A0A1I1K603_9GAMM</name>
<organism evidence="4 5">
    <name type="scientific">Kushneria avicenniae</name>
    <dbReference type="NCBI Taxonomy" id="402385"/>
    <lineage>
        <taxon>Bacteria</taxon>
        <taxon>Pseudomonadati</taxon>
        <taxon>Pseudomonadota</taxon>
        <taxon>Gammaproteobacteria</taxon>
        <taxon>Oceanospirillales</taxon>
        <taxon>Halomonadaceae</taxon>
        <taxon>Kushneria</taxon>
    </lineage>
</organism>
<keyword evidence="1" id="KW-0328">Glycosyltransferase</keyword>
<proteinExistence type="predicted"/>
<dbReference type="SUPFAM" id="SSF53756">
    <property type="entry name" value="UDP-Glycosyltransferase/glycogen phosphorylase"/>
    <property type="match status" value="1"/>
</dbReference>
<dbReference type="Gene3D" id="3.40.50.2000">
    <property type="entry name" value="Glycogen Phosphorylase B"/>
    <property type="match status" value="2"/>
</dbReference>
<evidence type="ECO:0000256" key="1">
    <source>
        <dbReference type="ARBA" id="ARBA00022676"/>
    </source>
</evidence>
<dbReference type="InterPro" id="IPR051199">
    <property type="entry name" value="LPS_LOS_Heptosyltrfase"/>
</dbReference>
<reference evidence="5" key="1">
    <citation type="submission" date="2016-10" db="EMBL/GenBank/DDBJ databases">
        <authorList>
            <person name="Varghese N."/>
            <person name="Submissions S."/>
        </authorList>
    </citation>
    <scope>NUCLEOTIDE SEQUENCE [LARGE SCALE GENOMIC DNA]</scope>
    <source>
        <strain evidence="5">DSM 23439</strain>
    </source>
</reference>
<dbReference type="InterPro" id="IPR002201">
    <property type="entry name" value="Glyco_trans_9"/>
</dbReference>
<evidence type="ECO:0000313" key="5">
    <source>
        <dbReference type="Proteomes" id="UP000199046"/>
    </source>
</evidence>
<dbReference type="EMBL" id="FOLY01000003">
    <property type="protein sequence ID" value="SFC52980.1"/>
    <property type="molecule type" value="Genomic_DNA"/>
</dbReference>